<gene>
    <name evidence="2" type="ORF">DI565_08745</name>
</gene>
<accession>A0A2W5MQK7</accession>
<proteinExistence type="predicted"/>
<evidence type="ECO:0000259" key="1">
    <source>
        <dbReference type="PROSITE" id="PS50056"/>
    </source>
</evidence>
<name>A0A2W5MQK7_ANCNO</name>
<evidence type="ECO:0000313" key="3">
    <source>
        <dbReference type="Proteomes" id="UP000249577"/>
    </source>
</evidence>
<dbReference type="PROSITE" id="PS00383">
    <property type="entry name" value="TYR_PHOSPHATASE_1"/>
    <property type="match status" value="1"/>
</dbReference>
<dbReference type="SUPFAM" id="SSF52799">
    <property type="entry name" value="(Phosphotyrosine protein) phosphatases II"/>
    <property type="match status" value="1"/>
</dbReference>
<evidence type="ECO:0000313" key="2">
    <source>
        <dbReference type="EMBL" id="PZQ15900.1"/>
    </source>
</evidence>
<reference evidence="2 3" key="1">
    <citation type="submission" date="2017-08" db="EMBL/GenBank/DDBJ databases">
        <title>Infants hospitalized years apart are colonized by the same room-sourced microbial strains.</title>
        <authorList>
            <person name="Brooks B."/>
            <person name="Olm M.R."/>
            <person name="Firek B.A."/>
            <person name="Baker R."/>
            <person name="Thomas B.C."/>
            <person name="Morowitz M.J."/>
            <person name="Banfield J.F."/>
        </authorList>
    </citation>
    <scope>NUCLEOTIDE SEQUENCE [LARGE SCALE GENOMIC DNA]</scope>
    <source>
        <strain evidence="2">S2_005_003_R2_43</strain>
    </source>
</reference>
<comment type="caution">
    <text evidence="2">The sequence shown here is derived from an EMBL/GenBank/DDBJ whole genome shotgun (WGS) entry which is preliminary data.</text>
</comment>
<protein>
    <submittedName>
        <fullName evidence="2">Protein tyrosine phosphatase</fullName>
    </submittedName>
</protein>
<feature type="domain" description="Tyrosine specific protein phosphatases" evidence="1">
    <location>
        <begin position="76"/>
        <end position="120"/>
    </location>
</feature>
<dbReference type="AlphaFoldDB" id="A0A2W5MQK7"/>
<dbReference type="InterPro" id="IPR000387">
    <property type="entry name" value="Tyr_Pase_dom"/>
</dbReference>
<dbReference type="Proteomes" id="UP000249577">
    <property type="component" value="Unassembled WGS sequence"/>
</dbReference>
<sequence>MIAVCPITRLSESAEAYRADRLLSLLSAGSKVARPARIAPADHLTLYFHDIAEPLHGYVTPSAAHVAAALGFAAADGRPILVHCFAGVSRSTAMAFAIACAREPERDERELAETLRRLSPTATPNPLIVRLADEALGRGGRMVEAVAAIGRGRDAFEGVPFALEPGAPG</sequence>
<organism evidence="2 3">
    <name type="scientific">Ancylobacter novellus</name>
    <name type="common">Thiobacillus novellus</name>
    <dbReference type="NCBI Taxonomy" id="921"/>
    <lineage>
        <taxon>Bacteria</taxon>
        <taxon>Pseudomonadati</taxon>
        <taxon>Pseudomonadota</taxon>
        <taxon>Alphaproteobacteria</taxon>
        <taxon>Hyphomicrobiales</taxon>
        <taxon>Xanthobacteraceae</taxon>
        <taxon>Ancylobacter</taxon>
    </lineage>
</organism>
<dbReference type="EMBL" id="QFPN01000004">
    <property type="protein sequence ID" value="PZQ15900.1"/>
    <property type="molecule type" value="Genomic_DNA"/>
</dbReference>
<dbReference type="InterPro" id="IPR016130">
    <property type="entry name" value="Tyr_Pase_AS"/>
</dbReference>
<dbReference type="PROSITE" id="PS50056">
    <property type="entry name" value="TYR_PHOSPHATASE_2"/>
    <property type="match status" value="1"/>
</dbReference>
<dbReference type="Gene3D" id="3.90.190.10">
    <property type="entry name" value="Protein tyrosine phosphatase superfamily"/>
    <property type="match status" value="1"/>
</dbReference>
<dbReference type="InterPro" id="IPR029021">
    <property type="entry name" value="Prot-tyrosine_phosphatase-like"/>
</dbReference>